<sequence length="510" mass="58741">MLSYAKPDSNDPSDSTTAIRSRRRYNFDNDLTYFHRSDQYSRILARNLEREFESTPHPQGGRFSRMRHQSEAAGFVQTQKQKPHRGLRRLIQPVFLLRSLITISCVVGFVYQSADFFLGFFRFPTTTNIRVESMKDLVFPSLTVCVANWVNRAKVCEMDSFSGLCGSEHPTPKRLIDALWSYRPIESLAFSTQEIIGHCHMKPTSGCKPFDCDDNWEFAYARFPDAMCYSLDLHAISDPEHPLNKCKYPWDYELNVTMGWDEQDTLQISDMYKADAVLHQVDTNSAGQSHPLFFEPGARYIILVEQFTTLALPPPYQTQCIEYSELPRSRMFYGTTTQNLCYEMCKTVQWQAACACVSPRYPYRDRYPKVCNQSETAHCAKIDVEQQFTERCIKKCRQPCKEVTYEVQVTAQGQKEEKTSAADAGESGDDYYDDEGKATESSNDTEVAIATRKQFSLTVMFASEKHTILQHMRKFTFIEVFGYLGGYVGIWLGMSFFSVLDDLIVYVRLR</sequence>
<dbReference type="InterPro" id="IPR001873">
    <property type="entry name" value="ENaC"/>
</dbReference>
<dbReference type="AlphaFoldDB" id="A0AAJ7SJI9"/>
<organism evidence="15 16">
    <name type="scientific">Galendromus occidentalis</name>
    <name type="common">western predatory mite</name>
    <dbReference type="NCBI Taxonomy" id="34638"/>
    <lineage>
        <taxon>Eukaryota</taxon>
        <taxon>Metazoa</taxon>
        <taxon>Ecdysozoa</taxon>
        <taxon>Arthropoda</taxon>
        <taxon>Chelicerata</taxon>
        <taxon>Arachnida</taxon>
        <taxon>Acari</taxon>
        <taxon>Parasitiformes</taxon>
        <taxon>Mesostigmata</taxon>
        <taxon>Gamasina</taxon>
        <taxon>Phytoseioidea</taxon>
        <taxon>Phytoseiidae</taxon>
        <taxon>Typhlodrominae</taxon>
        <taxon>Galendromus</taxon>
    </lineage>
</organism>
<evidence type="ECO:0000256" key="11">
    <source>
        <dbReference type="ARBA" id="ARBA00023303"/>
    </source>
</evidence>
<proteinExistence type="inferred from homology"/>
<dbReference type="GO" id="GO:0005886">
    <property type="term" value="C:plasma membrane"/>
    <property type="evidence" value="ECO:0007669"/>
    <property type="project" value="TreeGrafter"/>
</dbReference>
<evidence type="ECO:0000256" key="1">
    <source>
        <dbReference type="ARBA" id="ARBA00004141"/>
    </source>
</evidence>
<dbReference type="GO" id="GO:0015280">
    <property type="term" value="F:ligand-gated sodium channel activity"/>
    <property type="evidence" value="ECO:0007669"/>
    <property type="project" value="TreeGrafter"/>
</dbReference>
<evidence type="ECO:0000256" key="3">
    <source>
        <dbReference type="ARBA" id="ARBA00022448"/>
    </source>
</evidence>
<comment type="subcellular location">
    <subcellularLocation>
        <location evidence="1">Membrane</location>
        <topology evidence="1">Multi-pass membrane protein</topology>
    </subcellularLocation>
</comment>
<keyword evidence="5 12" id="KW-0812">Transmembrane</keyword>
<keyword evidence="9 14" id="KW-0472">Membrane</keyword>
<reference evidence="16" key="1">
    <citation type="submission" date="2025-08" db="UniProtKB">
        <authorList>
            <consortium name="RefSeq"/>
        </authorList>
    </citation>
    <scope>IDENTIFICATION</scope>
</reference>
<evidence type="ECO:0000256" key="6">
    <source>
        <dbReference type="ARBA" id="ARBA00022989"/>
    </source>
</evidence>
<evidence type="ECO:0000256" key="5">
    <source>
        <dbReference type="ARBA" id="ARBA00022692"/>
    </source>
</evidence>
<protein>
    <submittedName>
        <fullName evidence="16">Uncharacterized protein LOC100901289</fullName>
    </submittedName>
</protein>
<evidence type="ECO:0000256" key="8">
    <source>
        <dbReference type="ARBA" id="ARBA00023065"/>
    </source>
</evidence>
<gene>
    <name evidence="16" type="primary">LOC100901289</name>
</gene>
<keyword evidence="3 12" id="KW-0813">Transport</keyword>
<keyword evidence="10 12" id="KW-0739">Sodium transport</keyword>
<comment type="similarity">
    <text evidence="2 12">Belongs to the amiloride-sensitive sodium channel (TC 1.A.6) family.</text>
</comment>
<dbReference type="Gene3D" id="1.10.287.770">
    <property type="entry name" value="YojJ-like"/>
    <property type="match status" value="1"/>
</dbReference>
<keyword evidence="8 12" id="KW-0406">Ion transport</keyword>
<dbReference type="PRINTS" id="PR01078">
    <property type="entry name" value="AMINACHANNEL"/>
</dbReference>
<dbReference type="Pfam" id="PF00858">
    <property type="entry name" value="ASC"/>
    <property type="match status" value="1"/>
</dbReference>
<evidence type="ECO:0000256" key="7">
    <source>
        <dbReference type="ARBA" id="ARBA00023053"/>
    </source>
</evidence>
<dbReference type="RefSeq" id="XP_028968931.1">
    <property type="nucleotide sequence ID" value="XM_029113098.1"/>
</dbReference>
<dbReference type="PANTHER" id="PTHR11690">
    <property type="entry name" value="AMILORIDE-SENSITIVE SODIUM CHANNEL-RELATED"/>
    <property type="match status" value="1"/>
</dbReference>
<evidence type="ECO:0000256" key="9">
    <source>
        <dbReference type="ARBA" id="ARBA00023136"/>
    </source>
</evidence>
<evidence type="ECO:0000256" key="13">
    <source>
        <dbReference type="SAM" id="MobiDB-lite"/>
    </source>
</evidence>
<evidence type="ECO:0000256" key="4">
    <source>
        <dbReference type="ARBA" id="ARBA00022461"/>
    </source>
</evidence>
<evidence type="ECO:0000256" key="2">
    <source>
        <dbReference type="ARBA" id="ARBA00007193"/>
    </source>
</evidence>
<keyword evidence="7" id="KW-0915">Sodium</keyword>
<dbReference type="Proteomes" id="UP000694867">
    <property type="component" value="Unplaced"/>
</dbReference>
<accession>A0AAJ7SJI9</accession>
<dbReference type="PANTHER" id="PTHR11690:SF248">
    <property type="entry name" value="PICKPOCKET 17, ISOFORM A"/>
    <property type="match status" value="1"/>
</dbReference>
<keyword evidence="15" id="KW-1185">Reference proteome</keyword>
<name>A0AAJ7SJI9_9ACAR</name>
<keyword evidence="6 14" id="KW-1133">Transmembrane helix</keyword>
<evidence type="ECO:0000313" key="15">
    <source>
        <dbReference type="Proteomes" id="UP000694867"/>
    </source>
</evidence>
<dbReference type="KEGG" id="goe:100901289"/>
<evidence type="ECO:0000256" key="14">
    <source>
        <dbReference type="SAM" id="Phobius"/>
    </source>
</evidence>
<feature type="transmembrane region" description="Helical" evidence="14">
    <location>
        <begin position="90"/>
        <end position="111"/>
    </location>
</feature>
<keyword evidence="11 12" id="KW-0407">Ion channel</keyword>
<dbReference type="GeneID" id="100901289"/>
<feature type="region of interest" description="Disordered" evidence="13">
    <location>
        <begin position="416"/>
        <end position="443"/>
    </location>
</feature>
<feature type="transmembrane region" description="Helical" evidence="14">
    <location>
        <begin position="480"/>
        <end position="500"/>
    </location>
</feature>
<evidence type="ECO:0000256" key="12">
    <source>
        <dbReference type="RuleBase" id="RU000679"/>
    </source>
</evidence>
<evidence type="ECO:0000256" key="10">
    <source>
        <dbReference type="ARBA" id="ARBA00023201"/>
    </source>
</evidence>
<keyword evidence="4 12" id="KW-0894">Sodium channel</keyword>
<evidence type="ECO:0000313" key="16">
    <source>
        <dbReference type="RefSeq" id="XP_028968931.1"/>
    </source>
</evidence>